<reference evidence="2 3" key="1">
    <citation type="submission" date="2024-04" db="EMBL/GenBank/DDBJ databases">
        <title>Tritrichomonas musculus Genome.</title>
        <authorList>
            <person name="Alves-Ferreira E."/>
            <person name="Grigg M."/>
            <person name="Lorenzi H."/>
            <person name="Galac M."/>
        </authorList>
    </citation>
    <scope>NUCLEOTIDE SEQUENCE [LARGE SCALE GENOMIC DNA]</scope>
    <source>
        <strain evidence="2 3">EAF2021</strain>
    </source>
</reference>
<evidence type="ECO:0000313" key="2">
    <source>
        <dbReference type="EMBL" id="KAK8839549.1"/>
    </source>
</evidence>
<dbReference type="Gene3D" id="3.40.220.10">
    <property type="entry name" value="Leucine Aminopeptidase, subunit E, domain 1"/>
    <property type="match status" value="1"/>
</dbReference>
<dbReference type="Pfam" id="PF10021">
    <property type="entry name" value="PARG_cat_microb"/>
    <property type="match status" value="1"/>
</dbReference>
<dbReference type="EMBL" id="JAPFFF010000051">
    <property type="protein sequence ID" value="KAK8839549.1"/>
    <property type="molecule type" value="Genomic_DNA"/>
</dbReference>
<dbReference type="Proteomes" id="UP001470230">
    <property type="component" value="Unassembled WGS sequence"/>
</dbReference>
<dbReference type="NCBIfam" id="TIGR02452">
    <property type="entry name" value="TIGR02452 family protein"/>
    <property type="match status" value="1"/>
</dbReference>
<dbReference type="SUPFAM" id="SSF52949">
    <property type="entry name" value="Macro domain-like"/>
    <property type="match status" value="1"/>
</dbReference>
<accession>A0ABR2H035</accession>
<keyword evidence="3" id="KW-1185">Reference proteome</keyword>
<dbReference type="PANTHER" id="PTHR35596:SF1">
    <property type="entry name" value="MICROBIAL-TYPE PARG CATALYTIC DOMAIN-CONTAINING PROTEIN"/>
    <property type="match status" value="1"/>
</dbReference>
<name>A0ABR2H035_9EUKA</name>
<gene>
    <name evidence="2" type="ORF">M9Y10_031908</name>
</gene>
<sequence>MYYNEIYYPFCRYFSVPPLDPRQPYYPYEESNFKNKNHLECPHKHEYDKSISPSYTPCLYNNEFNRIQNPQYDLIFSKQKDKNVLWQSHNLTGDINQEEKGKSYTDHFQWYQSNNNNIGKYQKDSSQPNNFQYDINNFIQPPKKYKSLSKTMNSIDYPETDHNTKKSYQPKHPLSKADLKRKKIAEENYEYVKRNPDLIDHRIDTVDEPQHADIDAQLKPPIRKETPIYITGNSTIDSAIYYHDSGYSRICILNFADARNPGGGYLNGRNAQEESLCRQTFLYPTLKESKMYDTYRNERNLYSKDIMIYSPNVRVIRDNDNLPLNFPFNVNVISAPAVDNRKYVRNSKEIMKRRIRKIIKLAAFKKNKILILGAFGCGVFNNDPSDISKIFAEVLIDEGLKNYFTLVIFPIYQNEYVKDIFKKALSQKP</sequence>
<protein>
    <recommendedName>
        <fullName evidence="1">Microbial-type PARG catalytic domain-containing protein</fullName>
    </recommendedName>
</protein>
<evidence type="ECO:0000259" key="1">
    <source>
        <dbReference type="Pfam" id="PF10021"/>
    </source>
</evidence>
<proteinExistence type="predicted"/>
<feature type="domain" description="Microbial-type PARG catalytic" evidence="1">
    <location>
        <begin position="217"/>
        <end position="318"/>
    </location>
</feature>
<organism evidence="2 3">
    <name type="scientific">Tritrichomonas musculus</name>
    <dbReference type="NCBI Taxonomy" id="1915356"/>
    <lineage>
        <taxon>Eukaryota</taxon>
        <taxon>Metamonada</taxon>
        <taxon>Parabasalia</taxon>
        <taxon>Tritrichomonadida</taxon>
        <taxon>Tritrichomonadidae</taxon>
        <taxon>Tritrichomonas</taxon>
    </lineage>
</organism>
<dbReference type="PANTHER" id="PTHR35596">
    <property type="entry name" value="DUF2263 DOMAIN-CONTAINING PROTEIN"/>
    <property type="match status" value="1"/>
</dbReference>
<evidence type="ECO:0000313" key="3">
    <source>
        <dbReference type="Proteomes" id="UP001470230"/>
    </source>
</evidence>
<dbReference type="InterPro" id="IPR019261">
    <property type="entry name" value="PARG_cat_microbial"/>
</dbReference>
<dbReference type="InterPro" id="IPR043472">
    <property type="entry name" value="Macro_dom-like"/>
</dbReference>
<dbReference type="InterPro" id="IPR012664">
    <property type="entry name" value="CHP02452"/>
</dbReference>
<comment type="caution">
    <text evidence="2">The sequence shown here is derived from an EMBL/GenBank/DDBJ whole genome shotgun (WGS) entry which is preliminary data.</text>
</comment>